<sequence length="96" mass="10289">MNPLHLELGSGGAVRPAGIDLTHLRRTHPADTDRCADPRMHDGPELPQWEFRAVVACVSAEAGQAWPTSKRVNATTVAPASSRMALTVFLESVTDA</sequence>
<organism evidence="2 3">
    <name type="scientific">Gordonia caeni</name>
    <dbReference type="NCBI Taxonomy" id="1007097"/>
    <lineage>
        <taxon>Bacteria</taxon>
        <taxon>Bacillati</taxon>
        <taxon>Actinomycetota</taxon>
        <taxon>Actinomycetes</taxon>
        <taxon>Mycobacteriales</taxon>
        <taxon>Gordoniaceae</taxon>
        <taxon>Gordonia</taxon>
    </lineage>
</organism>
<feature type="region of interest" description="Disordered" evidence="1">
    <location>
        <begin position="19"/>
        <end position="41"/>
    </location>
</feature>
<reference evidence="3" key="1">
    <citation type="journal article" date="2019" name="Int. J. Syst. Evol. Microbiol.">
        <title>The Global Catalogue of Microorganisms (GCM) 10K type strain sequencing project: providing services to taxonomists for standard genome sequencing and annotation.</title>
        <authorList>
            <consortium name="The Broad Institute Genomics Platform"/>
            <consortium name="The Broad Institute Genome Sequencing Center for Infectious Disease"/>
            <person name="Wu L."/>
            <person name="Ma J."/>
        </authorList>
    </citation>
    <scope>NUCLEOTIDE SEQUENCE [LARGE SCALE GENOMIC DNA]</scope>
    <source>
        <strain evidence="3">JCM 16923</strain>
    </source>
</reference>
<evidence type="ECO:0000313" key="2">
    <source>
        <dbReference type="EMBL" id="GAA3959412.1"/>
    </source>
</evidence>
<evidence type="ECO:0000313" key="3">
    <source>
        <dbReference type="Proteomes" id="UP001418444"/>
    </source>
</evidence>
<gene>
    <name evidence="2" type="ORF">GCM10022231_18970</name>
</gene>
<dbReference type="EMBL" id="BAAAZW010000005">
    <property type="protein sequence ID" value="GAA3959412.1"/>
    <property type="molecule type" value="Genomic_DNA"/>
</dbReference>
<comment type="caution">
    <text evidence="2">The sequence shown here is derived from an EMBL/GenBank/DDBJ whole genome shotgun (WGS) entry which is preliminary data.</text>
</comment>
<proteinExistence type="predicted"/>
<accession>A0ABP7P5D4</accession>
<protein>
    <submittedName>
        <fullName evidence="2">Uncharacterized protein</fullName>
    </submittedName>
</protein>
<keyword evidence="3" id="KW-1185">Reference proteome</keyword>
<dbReference type="Proteomes" id="UP001418444">
    <property type="component" value="Unassembled WGS sequence"/>
</dbReference>
<feature type="compositionally biased region" description="Basic and acidic residues" evidence="1">
    <location>
        <begin position="28"/>
        <end position="41"/>
    </location>
</feature>
<evidence type="ECO:0000256" key="1">
    <source>
        <dbReference type="SAM" id="MobiDB-lite"/>
    </source>
</evidence>
<name>A0ABP7P5D4_9ACTN</name>